<dbReference type="RefSeq" id="WP_063285164.1">
    <property type="nucleotide sequence ID" value="NZ_JYDC01000015.1"/>
</dbReference>
<organism evidence="2 3">
    <name type="scientific">Secundilactobacillus collinoides</name>
    <name type="common">Lactobacillus collinoides</name>
    <dbReference type="NCBI Taxonomy" id="33960"/>
    <lineage>
        <taxon>Bacteria</taxon>
        <taxon>Bacillati</taxon>
        <taxon>Bacillota</taxon>
        <taxon>Bacilli</taxon>
        <taxon>Lactobacillales</taxon>
        <taxon>Lactobacillaceae</taxon>
        <taxon>Secundilactobacillus</taxon>
    </lineage>
</organism>
<proteinExistence type="predicted"/>
<dbReference type="PATRIC" id="fig|33960.6.peg.767"/>
<comment type="caution">
    <text evidence="2">The sequence shown here is derived from an EMBL/GenBank/DDBJ whole genome shotgun (WGS) entry which is preliminary data.</text>
</comment>
<dbReference type="AlphaFoldDB" id="A0A166HRV6"/>
<feature type="transmembrane region" description="Helical" evidence="1">
    <location>
        <begin position="6"/>
        <end position="25"/>
    </location>
</feature>
<evidence type="ECO:0000313" key="2">
    <source>
        <dbReference type="EMBL" id="KZL43087.1"/>
    </source>
</evidence>
<dbReference type="InterPro" id="IPR049731">
    <property type="entry name" value="LVIS_2131-like"/>
</dbReference>
<sequence>MKSAWNLIGMGLWLLLLIYLVWMVHDMRVRRLKLIVTEKKSFSAQNLTKSTIEFVIFLLALWGMSYATFFQDVSKLNTSRVTVAYQFKPLVLDTTSAAQSTYVTVRTGKGRKPVQVYKYTTEGETDEVSSLDATISGGKDPINVTASAYKWNKKKLSNYDTKYQKAWVGVVETTYKKDFLNGIGLHAGRLANRFTLIRIPDHSFIKQTDLSAEEQ</sequence>
<evidence type="ECO:0000256" key="1">
    <source>
        <dbReference type="SAM" id="Phobius"/>
    </source>
</evidence>
<dbReference type="Proteomes" id="UP000076480">
    <property type="component" value="Unassembled WGS sequence"/>
</dbReference>
<name>A0A166HRV6_SECCO</name>
<dbReference type="OrthoDB" id="2311501at2"/>
<keyword evidence="1" id="KW-1133">Transmembrane helix</keyword>
<dbReference type="NCBIfam" id="NF040508">
    <property type="entry name" value="LVIS_2131_fam"/>
    <property type="match status" value="1"/>
</dbReference>
<protein>
    <submittedName>
        <fullName evidence="2">Uncharacterized protein</fullName>
    </submittedName>
</protein>
<feature type="transmembrane region" description="Helical" evidence="1">
    <location>
        <begin position="46"/>
        <end position="69"/>
    </location>
</feature>
<keyword evidence="1" id="KW-0812">Transmembrane</keyword>
<reference evidence="2 3" key="1">
    <citation type="submission" date="2015-02" db="EMBL/GenBank/DDBJ databases">
        <title>Draft genome sequence of Lactobacillus collinoides CUPV2371 isolated from a natural cider, the first genome sequence of a strain of this species.</title>
        <authorList>
            <person name="Puertas A.I."/>
            <person name="Spano G."/>
            <person name="Capozzi V."/>
            <person name="Lamontanara A."/>
            <person name="Orru L."/>
            <person name="Duenas M.T."/>
        </authorList>
    </citation>
    <scope>NUCLEOTIDE SEQUENCE [LARGE SCALE GENOMIC DNA]</scope>
    <source>
        <strain evidence="2 3">237</strain>
    </source>
</reference>
<dbReference type="EMBL" id="JYDC01000015">
    <property type="protein sequence ID" value="KZL43087.1"/>
    <property type="molecule type" value="Genomic_DNA"/>
</dbReference>
<accession>A0A166HRV6</accession>
<keyword evidence="1" id="KW-0472">Membrane</keyword>
<gene>
    <name evidence="2" type="ORF">TY91_01945</name>
</gene>
<evidence type="ECO:0000313" key="3">
    <source>
        <dbReference type="Proteomes" id="UP000076480"/>
    </source>
</evidence>
<keyword evidence="3" id="KW-1185">Reference proteome</keyword>